<evidence type="ECO:0000313" key="10">
    <source>
        <dbReference type="EMBL" id="MBR8638754.1"/>
    </source>
</evidence>
<dbReference type="SUPFAM" id="SSF53067">
    <property type="entry name" value="Actin-like ATPase domain"/>
    <property type="match status" value="2"/>
</dbReference>
<dbReference type="Gene3D" id="1.20.1270.10">
    <property type="match status" value="1"/>
</dbReference>
<dbReference type="GO" id="GO:0051082">
    <property type="term" value="F:unfolded protein binding"/>
    <property type="evidence" value="ECO:0007669"/>
    <property type="project" value="InterPro"/>
</dbReference>
<keyword evidence="2 7" id="KW-0597">Phosphoprotein</keyword>
<dbReference type="InterPro" id="IPR029047">
    <property type="entry name" value="HSP70_peptide-bd_sf"/>
</dbReference>
<dbReference type="Gene3D" id="3.90.640.10">
    <property type="entry name" value="Actin, Chain A, domain 4"/>
    <property type="match status" value="1"/>
</dbReference>
<feature type="modified residue" description="Phosphothreonine; by autocatalysis" evidence="7">
    <location>
        <position position="179"/>
    </location>
</feature>
<dbReference type="InterPro" id="IPR043129">
    <property type="entry name" value="ATPase_NBD"/>
</dbReference>
<feature type="region of interest" description="Disordered" evidence="9">
    <location>
        <begin position="570"/>
        <end position="621"/>
    </location>
</feature>
<dbReference type="HAMAP" id="MF_00332">
    <property type="entry name" value="DnaK"/>
    <property type="match status" value="1"/>
</dbReference>
<organism evidence="10 11">
    <name type="scientific">Streptomyces tuirus</name>
    <dbReference type="NCBI Taxonomy" id="68278"/>
    <lineage>
        <taxon>Bacteria</taxon>
        <taxon>Bacillati</taxon>
        <taxon>Actinomycetota</taxon>
        <taxon>Actinomycetes</taxon>
        <taxon>Kitasatosporales</taxon>
        <taxon>Streptomycetaceae</taxon>
        <taxon>Streptomyces</taxon>
    </lineage>
</organism>
<evidence type="ECO:0000256" key="7">
    <source>
        <dbReference type="HAMAP-Rule" id="MF_00332"/>
    </source>
</evidence>
<dbReference type="PROSITE" id="PS01036">
    <property type="entry name" value="HSP70_3"/>
    <property type="match status" value="1"/>
</dbReference>
<evidence type="ECO:0000256" key="5">
    <source>
        <dbReference type="ARBA" id="ARBA00023016"/>
    </source>
</evidence>
<protein>
    <recommendedName>
        <fullName evidence="7">Chaperone protein DnaK</fullName>
    </recommendedName>
    <alternativeName>
        <fullName evidence="7">HSP70</fullName>
    </alternativeName>
    <alternativeName>
        <fullName evidence="7">Heat shock 70 kDa protein</fullName>
    </alternativeName>
    <alternativeName>
        <fullName evidence="7">Heat shock protein 70</fullName>
    </alternativeName>
</protein>
<dbReference type="PANTHER" id="PTHR19375">
    <property type="entry name" value="HEAT SHOCK PROTEIN 70KDA"/>
    <property type="match status" value="1"/>
</dbReference>
<evidence type="ECO:0000256" key="3">
    <source>
        <dbReference type="ARBA" id="ARBA00022741"/>
    </source>
</evidence>
<keyword evidence="3 7" id="KW-0547">Nucleotide-binding</keyword>
<dbReference type="SUPFAM" id="SSF100920">
    <property type="entry name" value="Heat shock protein 70kD (HSP70), peptide-binding domain"/>
    <property type="match status" value="1"/>
</dbReference>
<dbReference type="SUPFAM" id="SSF100934">
    <property type="entry name" value="Heat shock protein 70kD (HSP70), C-terminal subdomain"/>
    <property type="match status" value="1"/>
</dbReference>
<evidence type="ECO:0000256" key="6">
    <source>
        <dbReference type="ARBA" id="ARBA00023186"/>
    </source>
</evidence>
<keyword evidence="6 7" id="KW-0143">Chaperone</keyword>
<comment type="induction">
    <text evidence="7">By stress conditions e.g. heat shock.</text>
</comment>
<sequence>MGRAVGIDLGTTNSVVAVLEGGEPTVIANAEGARTTPSVVAFAKNGEVLVGEVAKRQAVTNVERTARSVKRHMGDPSWRYPQSGDIDGTRYRAQELSARVLQKLKRDAESYLGEDVTDAVVTVPAYFDDTQRQATKEAGEIAGLKVLRIINEPTAAALAYGLDKENDQTVLVFDLGGGTFDVSLLEMGEGVIEVKATNGDTHLGGDDWDQRIVEYLVKRFKGQHGVDLGNDKMAVQRLREGAEKAKIELSSSTETTINLPYITASSEGPLHLDEKLTRAQFQELTADLLDRCKNPFHQAVEDAGVKLSAIDHVILVGGSTRMPAVTDLVKELTGKDPHKGVNPDEVVAVGAALQAGVLRGDVKDVLLLDVTPLSLGIETKGGIMTKLIERNTTIPTRRSEIFTTAADNQPSVGIQVYQGEREIAAYNKKLGVFDLTGLPPAPRGVPQIEVAFDIDANGIMHVSAKDMATGREQKMTVTGGSALPKDDIDRMMREAEQYAEEDRKRREAAETRNQAEQLVYQTENFLRDNGDRIPADTKSEVESAVADVKGQLEQQADTAALRAAVEKLASVSQKMGQAMYAQAQQNPTEEPPTAPQDEEGVVDAEIVDEEKDRRDEKGGAA</sequence>
<dbReference type="InterPro" id="IPR029048">
    <property type="entry name" value="HSP70_C_sf"/>
</dbReference>
<dbReference type="FunFam" id="2.60.34.10:FF:000014">
    <property type="entry name" value="Chaperone protein DnaK HSP70"/>
    <property type="match status" value="1"/>
</dbReference>
<keyword evidence="5 7" id="KW-0346">Stress response</keyword>
<dbReference type="InterPro" id="IPR012725">
    <property type="entry name" value="Chaperone_DnaK"/>
</dbReference>
<dbReference type="PROSITE" id="PS00329">
    <property type="entry name" value="HSP70_2"/>
    <property type="match status" value="1"/>
</dbReference>
<name>A0A941F935_9ACTN</name>
<dbReference type="InterPro" id="IPR018181">
    <property type="entry name" value="Heat_shock_70_CS"/>
</dbReference>
<keyword evidence="11" id="KW-1185">Reference proteome</keyword>
<dbReference type="Proteomes" id="UP000682308">
    <property type="component" value="Unassembled WGS sequence"/>
</dbReference>
<comment type="similarity">
    <text evidence="1 7 8">Belongs to the heat shock protein 70 family.</text>
</comment>
<keyword evidence="4 7" id="KW-0067">ATP-binding</keyword>
<feature type="compositionally biased region" description="Acidic residues" evidence="9">
    <location>
        <begin position="596"/>
        <end position="609"/>
    </location>
</feature>
<evidence type="ECO:0000256" key="9">
    <source>
        <dbReference type="SAM" id="MobiDB-lite"/>
    </source>
</evidence>
<dbReference type="FunFam" id="1.20.1270.10:FF:000001">
    <property type="entry name" value="Molecular chaperone DnaK"/>
    <property type="match status" value="1"/>
</dbReference>
<dbReference type="FunFam" id="3.30.420.40:FF:000071">
    <property type="entry name" value="Molecular chaperone DnaK"/>
    <property type="match status" value="1"/>
</dbReference>
<dbReference type="GO" id="GO:0140662">
    <property type="term" value="F:ATP-dependent protein folding chaperone"/>
    <property type="evidence" value="ECO:0007669"/>
    <property type="project" value="InterPro"/>
</dbReference>
<proteinExistence type="evidence at transcript level"/>
<accession>A0A941F935</accession>
<dbReference type="InterPro" id="IPR013126">
    <property type="entry name" value="Hsp_70_fam"/>
</dbReference>
<evidence type="ECO:0000256" key="2">
    <source>
        <dbReference type="ARBA" id="ARBA00022553"/>
    </source>
</evidence>
<comment type="caution">
    <text evidence="10">The sequence shown here is derived from an EMBL/GenBank/DDBJ whole genome shotgun (WGS) entry which is preliminary data.</text>
</comment>
<evidence type="ECO:0000256" key="8">
    <source>
        <dbReference type="RuleBase" id="RU003322"/>
    </source>
</evidence>
<evidence type="ECO:0000313" key="11">
    <source>
        <dbReference type="Proteomes" id="UP000682308"/>
    </source>
</evidence>
<dbReference type="CDD" id="cd10234">
    <property type="entry name" value="ASKHA_NBD_HSP70_DnaK-like"/>
    <property type="match status" value="1"/>
</dbReference>
<dbReference type="PROSITE" id="PS00297">
    <property type="entry name" value="HSP70_1"/>
    <property type="match status" value="1"/>
</dbReference>
<dbReference type="GO" id="GO:0005524">
    <property type="term" value="F:ATP binding"/>
    <property type="evidence" value="ECO:0007669"/>
    <property type="project" value="UniProtKB-UniRule"/>
</dbReference>
<dbReference type="NCBIfam" id="NF001413">
    <property type="entry name" value="PRK00290.1"/>
    <property type="match status" value="1"/>
</dbReference>
<reference evidence="10 11" key="1">
    <citation type="submission" date="2021-04" db="EMBL/GenBank/DDBJ databases">
        <title>Characterization of the biosynthetic gene cluster of new lipopeptides with antitumor activity in the genome of the marine Streptomyces PHM034.</title>
        <authorList>
            <person name="Ceniceros A."/>
            <person name="Canedo L."/>
            <person name="Mendez C."/>
            <person name="Olano C."/>
            <person name="Schleissner C."/>
            <person name="Cuevas C."/>
            <person name="De La Calle F."/>
            <person name="Salas J.A."/>
        </authorList>
    </citation>
    <scope>NUCLEOTIDE SEQUENCE [LARGE SCALE GENOMIC DNA]</scope>
    <source>
        <strain evidence="10 11">PHM034</strain>
    </source>
</reference>
<dbReference type="AlphaFoldDB" id="A0A941F935"/>
<dbReference type="FunFam" id="3.90.640.10:FF:000003">
    <property type="entry name" value="Molecular chaperone DnaK"/>
    <property type="match status" value="1"/>
</dbReference>
<dbReference type="NCBIfam" id="TIGR02350">
    <property type="entry name" value="prok_dnaK"/>
    <property type="match status" value="1"/>
</dbReference>
<feature type="compositionally biased region" description="Basic and acidic residues" evidence="9">
    <location>
        <begin position="610"/>
        <end position="621"/>
    </location>
</feature>
<dbReference type="PRINTS" id="PR00301">
    <property type="entry name" value="HEATSHOCK70"/>
</dbReference>
<dbReference type="Gene3D" id="3.30.420.40">
    <property type="match status" value="2"/>
</dbReference>
<comment type="function">
    <text evidence="7">Acts as a chaperone.</text>
</comment>
<evidence type="ECO:0000256" key="1">
    <source>
        <dbReference type="ARBA" id="ARBA00007381"/>
    </source>
</evidence>
<dbReference type="Gene3D" id="2.60.34.10">
    <property type="entry name" value="Substrate Binding Domain Of DNAk, Chain A, domain 1"/>
    <property type="match status" value="1"/>
</dbReference>
<gene>
    <name evidence="7 10" type="primary">dnaK</name>
    <name evidence="10" type="ORF">KEF29_04065</name>
</gene>
<dbReference type="Pfam" id="PF00012">
    <property type="entry name" value="HSP70"/>
    <property type="match status" value="1"/>
</dbReference>
<evidence type="ECO:0000256" key="4">
    <source>
        <dbReference type="ARBA" id="ARBA00022840"/>
    </source>
</evidence>
<dbReference type="EMBL" id="JAGTPG010000001">
    <property type="protein sequence ID" value="MBR8638754.1"/>
    <property type="molecule type" value="Genomic_DNA"/>
</dbReference>